<gene>
    <name evidence="2" type="ORF">AMET1_0708</name>
</gene>
<dbReference type="EMBL" id="MRZU01000003">
    <property type="protein sequence ID" value="OUJ19056.1"/>
    <property type="molecule type" value="Genomic_DNA"/>
</dbReference>
<proteinExistence type="predicted"/>
<evidence type="ECO:0000256" key="1">
    <source>
        <dbReference type="SAM" id="MobiDB-lite"/>
    </source>
</evidence>
<comment type="caution">
    <text evidence="2">The sequence shown here is derived from an EMBL/GenBank/DDBJ whole genome shotgun (WGS) entry which is preliminary data.</text>
</comment>
<evidence type="ECO:0000313" key="3">
    <source>
        <dbReference type="Proteomes" id="UP000195137"/>
    </source>
</evidence>
<feature type="compositionally biased region" description="Basic and acidic residues" evidence="1">
    <location>
        <begin position="61"/>
        <end position="72"/>
    </location>
</feature>
<dbReference type="Proteomes" id="UP000195137">
    <property type="component" value="Unassembled WGS sequence"/>
</dbReference>
<evidence type="ECO:0000313" key="2">
    <source>
        <dbReference type="EMBL" id="OUJ19056.1"/>
    </source>
</evidence>
<name>A0A1Y3GI31_9EURY</name>
<reference evidence="2 3" key="1">
    <citation type="submission" date="2016-12" db="EMBL/GenBank/DDBJ databases">
        <title>Discovery of methanogenic haloarchaea.</title>
        <authorList>
            <person name="Sorokin D.Y."/>
            <person name="Makarova K.S."/>
            <person name="Abbas B."/>
            <person name="Ferrer M."/>
            <person name="Golyshin P.N."/>
        </authorList>
    </citation>
    <scope>NUCLEOTIDE SEQUENCE [LARGE SCALE GENOMIC DNA]</scope>
    <source>
        <strain evidence="2">AMET1</strain>
    </source>
</reference>
<accession>A0A1Y3GI31</accession>
<sequence>MVNIAKTKTISEEVPPTIGIGPIIIKAPPSKLTVSETDKAIITPPKTTNTNPSLPTTPETSKIKHQNEIKLS</sequence>
<organism evidence="2 3">
    <name type="scientific">Methanonatronarchaeum thermophilum</name>
    <dbReference type="NCBI Taxonomy" id="1927129"/>
    <lineage>
        <taxon>Archaea</taxon>
        <taxon>Methanobacteriati</taxon>
        <taxon>Methanobacteriota</taxon>
        <taxon>Methanonatronarchaeia</taxon>
        <taxon>Methanonatronarchaeales</taxon>
        <taxon>Methanonatronarchaeaceae</taxon>
        <taxon>Methanonatronarchaeum</taxon>
    </lineage>
</organism>
<feature type="region of interest" description="Disordered" evidence="1">
    <location>
        <begin position="41"/>
        <end position="72"/>
    </location>
</feature>
<protein>
    <submittedName>
        <fullName evidence="2">Uncharacterized protein</fullName>
    </submittedName>
</protein>
<keyword evidence="3" id="KW-1185">Reference proteome</keyword>
<dbReference type="AlphaFoldDB" id="A0A1Y3GI31"/>
<feature type="compositionally biased region" description="Low complexity" evidence="1">
    <location>
        <begin position="43"/>
        <end position="60"/>
    </location>
</feature>